<dbReference type="Proteomes" id="UP000597444">
    <property type="component" value="Unassembled WGS sequence"/>
</dbReference>
<accession>A0A8J3IRU2</accession>
<keyword evidence="2" id="KW-1133">Transmembrane helix</keyword>
<proteinExistence type="predicted"/>
<evidence type="ECO:0000313" key="4">
    <source>
        <dbReference type="Proteomes" id="UP000597444"/>
    </source>
</evidence>
<evidence type="ECO:0000256" key="2">
    <source>
        <dbReference type="SAM" id="Phobius"/>
    </source>
</evidence>
<protein>
    <submittedName>
        <fullName evidence="3">Uncharacterized protein</fullName>
    </submittedName>
</protein>
<feature type="transmembrane region" description="Helical" evidence="2">
    <location>
        <begin position="6"/>
        <end position="31"/>
    </location>
</feature>
<dbReference type="RefSeq" id="WP_220211460.1">
    <property type="nucleotide sequence ID" value="NZ_BNJK01000003.1"/>
</dbReference>
<keyword evidence="2" id="KW-0472">Membrane</keyword>
<reference evidence="3" key="1">
    <citation type="submission" date="2020-10" db="EMBL/GenBank/DDBJ databases">
        <title>Taxonomic study of unclassified bacteria belonging to the class Ktedonobacteria.</title>
        <authorList>
            <person name="Yabe S."/>
            <person name="Wang C.M."/>
            <person name="Zheng Y."/>
            <person name="Sakai Y."/>
            <person name="Cavaletti L."/>
            <person name="Monciardini P."/>
            <person name="Donadio S."/>
        </authorList>
    </citation>
    <scope>NUCLEOTIDE SEQUENCE</scope>
    <source>
        <strain evidence="3">ID150040</strain>
    </source>
</reference>
<feature type="region of interest" description="Disordered" evidence="1">
    <location>
        <begin position="60"/>
        <end position="82"/>
    </location>
</feature>
<evidence type="ECO:0000256" key="1">
    <source>
        <dbReference type="SAM" id="MobiDB-lite"/>
    </source>
</evidence>
<sequence length="82" mass="9037">MSWELFGVNWLTIVIVIALLALFVLLALLIATAGKNALFKELFKHLSPPIVDGNVVTRRRSAGKKNAGEAKGALPLQRNRER</sequence>
<gene>
    <name evidence="3" type="ORF">KSF_109370</name>
</gene>
<evidence type="ECO:0000313" key="3">
    <source>
        <dbReference type="EMBL" id="GHP00890.1"/>
    </source>
</evidence>
<dbReference type="AlphaFoldDB" id="A0A8J3IRU2"/>
<name>A0A8J3IRU2_9CHLR</name>
<organism evidence="3 4">
    <name type="scientific">Reticulibacter mediterranei</name>
    <dbReference type="NCBI Taxonomy" id="2778369"/>
    <lineage>
        <taxon>Bacteria</taxon>
        <taxon>Bacillati</taxon>
        <taxon>Chloroflexota</taxon>
        <taxon>Ktedonobacteria</taxon>
        <taxon>Ktedonobacterales</taxon>
        <taxon>Reticulibacteraceae</taxon>
        <taxon>Reticulibacter</taxon>
    </lineage>
</organism>
<dbReference type="EMBL" id="BNJK01000003">
    <property type="protein sequence ID" value="GHP00890.1"/>
    <property type="molecule type" value="Genomic_DNA"/>
</dbReference>
<keyword evidence="4" id="KW-1185">Reference proteome</keyword>
<comment type="caution">
    <text evidence="3">The sequence shown here is derived from an EMBL/GenBank/DDBJ whole genome shotgun (WGS) entry which is preliminary data.</text>
</comment>
<keyword evidence="2" id="KW-0812">Transmembrane</keyword>